<reference evidence="4" key="1">
    <citation type="submission" date="2015-07" db="EMBL/GenBank/DDBJ databases">
        <title>Draft Genome Sequences of Anaerolinea thermolimosa IMO-1, Bellilinea caldifistulae GOMI-1, Leptolinea tardivitalis YMTK-2, Levilinea saccharolytica KIBI-1,Longilinea arvoryzae KOME-1, Previously Described as Members of the Anaerolineaceae (Chloroflexi).</title>
        <authorList>
            <person name="Sekiguchi Y."/>
            <person name="Ohashi A."/>
            <person name="Matsuura N."/>
            <person name="Tourlousse M.D."/>
        </authorList>
    </citation>
    <scope>NUCLEOTIDE SEQUENCE [LARGE SCALE GENOMIC DNA]</scope>
    <source>
        <strain evidence="4">KOME-1</strain>
    </source>
</reference>
<protein>
    <submittedName>
        <fullName evidence="4">Acetyltransferases</fullName>
    </submittedName>
</protein>
<proteinExistence type="predicted"/>
<dbReference type="Pfam" id="PF00583">
    <property type="entry name" value="Acetyltransf_1"/>
    <property type="match status" value="1"/>
</dbReference>
<accession>A0A0S7BBX5</accession>
<dbReference type="InterPro" id="IPR016181">
    <property type="entry name" value="Acyl_CoA_acyltransferase"/>
</dbReference>
<keyword evidence="1 4" id="KW-0808">Transferase</keyword>
<feature type="domain" description="N-acetyltransferase" evidence="3">
    <location>
        <begin position="10"/>
        <end position="174"/>
    </location>
</feature>
<dbReference type="InterPro" id="IPR050832">
    <property type="entry name" value="Bact_Acetyltransf"/>
</dbReference>
<evidence type="ECO:0000256" key="1">
    <source>
        <dbReference type="ARBA" id="ARBA00022679"/>
    </source>
</evidence>
<evidence type="ECO:0000259" key="3">
    <source>
        <dbReference type="PROSITE" id="PS51186"/>
    </source>
</evidence>
<evidence type="ECO:0000313" key="5">
    <source>
        <dbReference type="Proteomes" id="UP000055060"/>
    </source>
</evidence>
<dbReference type="AlphaFoldDB" id="A0A0S7BBX5"/>
<dbReference type="GO" id="GO:0016747">
    <property type="term" value="F:acyltransferase activity, transferring groups other than amino-acyl groups"/>
    <property type="evidence" value="ECO:0007669"/>
    <property type="project" value="InterPro"/>
</dbReference>
<evidence type="ECO:0000256" key="2">
    <source>
        <dbReference type="ARBA" id="ARBA00023315"/>
    </source>
</evidence>
<dbReference type="STRING" id="360412.LARV_03145"/>
<dbReference type="OrthoDB" id="155945at2"/>
<keyword evidence="5" id="KW-1185">Reference proteome</keyword>
<dbReference type="RefSeq" id="WP_075074544.1">
    <property type="nucleotide sequence ID" value="NZ_DF967972.1"/>
</dbReference>
<keyword evidence="2" id="KW-0012">Acyltransferase</keyword>
<dbReference type="EMBL" id="DF967972">
    <property type="protein sequence ID" value="GAP15359.1"/>
    <property type="molecule type" value="Genomic_DNA"/>
</dbReference>
<gene>
    <name evidence="4" type="ORF">LARV_03145</name>
</gene>
<dbReference type="Gene3D" id="3.40.630.30">
    <property type="match status" value="1"/>
</dbReference>
<organism evidence="4">
    <name type="scientific">Longilinea arvoryzae</name>
    <dbReference type="NCBI Taxonomy" id="360412"/>
    <lineage>
        <taxon>Bacteria</taxon>
        <taxon>Bacillati</taxon>
        <taxon>Chloroflexota</taxon>
        <taxon>Anaerolineae</taxon>
        <taxon>Anaerolineales</taxon>
        <taxon>Anaerolineaceae</taxon>
        <taxon>Longilinea</taxon>
    </lineage>
</organism>
<dbReference type="PANTHER" id="PTHR43877">
    <property type="entry name" value="AMINOALKYLPHOSPHONATE N-ACETYLTRANSFERASE-RELATED-RELATED"/>
    <property type="match status" value="1"/>
</dbReference>
<evidence type="ECO:0000313" key="4">
    <source>
        <dbReference type="EMBL" id="GAP15359.1"/>
    </source>
</evidence>
<dbReference type="Proteomes" id="UP000055060">
    <property type="component" value="Unassembled WGS sequence"/>
</dbReference>
<sequence length="328" mass="37710">MSTSITTHATHLRPVDVRKDLPEIADLIELCFASTMDADGREYIRQIRRMAMENRGIGLAIPAARRFVVPIQGYVWTESDHIVGNLTLIPYFKGSKVVYMIANVAVHPDYRRRGIARQLTQQGINHAREHGASATWLQVRDDNPGATQLYLSLGFIERARRTNWTFDSSGQPIPPLTPRVTIRRRTMNDWHFQFRWLQEIYPPEISWNLPFQINRLQPGFWREFMRWMNGERMNQWSAWLDDRFLGAAAWEPGNVVTDVIWLATNPLEEDLAAQALLTHARRILPPHRTVTINFPAGFAVKGLEAAGFKAHNTLIWMETSFSNPARNG</sequence>
<dbReference type="PROSITE" id="PS51186">
    <property type="entry name" value="GNAT"/>
    <property type="match status" value="1"/>
</dbReference>
<dbReference type="CDD" id="cd04301">
    <property type="entry name" value="NAT_SF"/>
    <property type="match status" value="1"/>
</dbReference>
<name>A0A0S7BBX5_9CHLR</name>
<dbReference type="InterPro" id="IPR000182">
    <property type="entry name" value="GNAT_dom"/>
</dbReference>
<dbReference type="SUPFAM" id="SSF55729">
    <property type="entry name" value="Acyl-CoA N-acyltransferases (Nat)"/>
    <property type="match status" value="1"/>
</dbReference>